<name>A0ABU1AH46_9BACT</name>
<gene>
    <name evidence="7" type="ORF">QEH59_06870</name>
</gene>
<comment type="caution">
    <text evidence="7">The sequence shown here is derived from an EMBL/GenBank/DDBJ whole genome shotgun (WGS) entry which is preliminary data.</text>
</comment>
<dbReference type="PANTHER" id="PTHR47268:SF4">
    <property type="entry name" value="ACYLPHOSPHATASE"/>
    <property type="match status" value="1"/>
</dbReference>
<sequence>MNNHVFQMNCWFEGHVQGVGFRYQTVSVAKGFDVTGNVRNLVDGRVHLYAEGEQSEVLAFQAEVASELQNYIRGAEIKTDRGPRACQNFRIEQ</sequence>
<dbReference type="RefSeq" id="WP_308984622.1">
    <property type="nucleotide sequence ID" value="NZ_JARXIC010000008.1"/>
</dbReference>
<evidence type="ECO:0000259" key="6">
    <source>
        <dbReference type="PROSITE" id="PS51160"/>
    </source>
</evidence>
<comment type="catalytic activity">
    <reaction evidence="3 4">
        <text>an acyl phosphate + H2O = a carboxylate + phosphate + H(+)</text>
        <dbReference type="Rhea" id="RHEA:14965"/>
        <dbReference type="ChEBI" id="CHEBI:15377"/>
        <dbReference type="ChEBI" id="CHEBI:15378"/>
        <dbReference type="ChEBI" id="CHEBI:29067"/>
        <dbReference type="ChEBI" id="CHEBI:43474"/>
        <dbReference type="ChEBI" id="CHEBI:59918"/>
        <dbReference type="EC" id="3.6.1.7"/>
    </reaction>
</comment>
<feature type="active site" evidence="4">
    <location>
        <position position="40"/>
    </location>
</feature>
<evidence type="ECO:0000256" key="2">
    <source>
        <dbReference type="ARBA" id="ARBA00012150"/>
    </source>
</evidence>
<keyword evidence="8" id="KW-1185">Reference proteome</keyword>
<evidence type="ECO:0000256" key="1">
    <source>
        <dbReference type="ARBA" id="ARBA00005614"/>
    </source>
</evidence>
<dbReference type="InterPro" id="IPR036046">
    <property type="entry name" value="Acylphosphatase-like_dom_sf"/>
</dbReference>
<organism evidence="7 8">
    <name type="scientific">Thalassobacterium sedimentorum</name>
    <dbReference type="NCBI Taxonomy" id="3041258"/>
    <lineage>
        <taxon>Bacteria</taxon>
        <taxon>Pseudomonadati</taxon>
        <taxon>Verrucomicrobiota</taxon>
        <taxon>Opitutia</taxon>
        <taxon>Puniceicoccales</taxon>
        <taxon>Coraliomargaritaceae</taxon>
        <taxon>Thalassobacterium</taxon>
    </lineage>
</organism>
<feature type="domain" description="Acylphosphatase-like" evidence="6">
    <location>
        <begin position="7"/>
        <end position="93"/>
    </location>
</feature>
<accession>A0ABU1AH46</accession>
<dbReference type="GO" id="GO:0003998">
    <property type="term" value="F:acylphosphatase activity"/>
    <property type="evidence" value="ECO:0007669"/>
    <property type="project" value="UniProtKB-EC"/>
</dbReference>
<dbReference type="PANTHER" id="PTHR47268">
    <property type="entry name" value="ACYLPHOSPHATASE"/>
    <property type="match status" value="1"/>
</dbReference>
<evidence type="ECO:0000256" key="5">
    <source>
        <dbReference type="RuleBase" id="RU004168"/>
    </source>
</evidence>
<dbReference type="Proteomes" id="UP001243717">
    <property type="component" value="Unassembled WGS sequence"/>
</dbReference>
<proteinExistence type="inferred from homology"/>
<evidence type="ECO:0000313" key="7">
    <source>
        <dbReference type="EMBL" id="MDQ8194139.1"/>
    </source>
</evidence>
<protein>
    <recommendedName>
        <fullName evidence="2 4">acylphosphatase</fullName>
        <ecNumber evidence="2 4">3.6.1.7</ecNumber>
    </recommendedName>
</protein>
<dbReference type="InterPro" id="IPR020456">
    <property type="entry name" value="Acylphosphatase"/>
</dbReference>
<dbReference type="InterPro" id="IPR001792">
    <property type="entry name" value="Acylphosphatase-like_dom"/>
</dbReference>
<dbReference type="PROSITE" id="PS51160">
    <property type="entry name" value="ACYLPHOSPHATASE_3"/>
    <property type="match status" value="1"/>
</dbReference>
<feature type="active site" evidence="4">
    <location>
        <position position="22"/>
    </location>
</feature>
<evidence type="ECO:0000256" key="3">
    <source>
        <dbReference type="ARBA" id="ARBA00047645"/>
    </source>
</evidence>
<dbReference type="SUPFAM" id="SSF54975">
    <property type="entry name" value="Acylphosphatase/BLUF domain-like"/>
    <property type="match status" value="1"/>
</dbReference>
<dbReference type="EC" id="3.6.1.7" evidence="2 4"/>
<evidence type="ECO:0000313" key="8">
    <source>
        <dbReference type="Proteomes" id="UP001243717"/>
    </source>
</evidence>
<comment type="similarity">
    <text evidence="1 5">Belongs to the acylphosphatase family.</text>
</comment>
<dbReference type="EMBL" id="JARXIC010000008">
    <property type="protein sequence ID" value="MDQ8194139.1"/>
    <property type="molecule type" value="Genomic_DNA"/>
</dbReference>
<dbReference type="Gene3D" id="3.30.70.100">
    <property type="match status" value="1"/>
</dbReference>
<keyword evidence="4 7" id="KW-0378">Hydrolase</keyword>
<evidence type="ECO:0000256" key="4">
    <source>
        <dbReference type="PROSITE-ProRule" id="PRU00520"/>
    </source>
</evidence>
<dbReference type="Pfam" id="PF00708">
    <property type="entry name" value="Acylphosphatase"/>
    <property type="match status" value="1"/>
</dbReference>
<reference evidence="7 8" key="1">
    <citation type="submission" date="2023-04" db="EMBL/GenBank/DDBJ databases">
        <title>A novel bacteria isolated from coastal sediment.</title>
        <authorList>
            <person name="Liu X.-J."/>
            <person name="Du Z.-J."/>
        </authorList>
    </citation>
    <scope>NUCLEOTIDE SEQUENCE [LARGE SCALE GENOMIC DNA]</scope>
    <source>
        <strain evidence="7 8">SDUM461004</strain>
    </source>
</reference>